<accession>A0AA39QDY5</accession>
<comment type="caution">
    <text evidence="2">The sequence shown here is derived from an EMBL/GenBank/DDBJ whole genome shotgun (WGS) entry which is preliminary data.</text>
</comment>
<evidence type="ECO:0000313" key="3">
    <source>
        <dbReference type="Proteomes" id="UP001175228"/>
    </source>
</evidence>
<sequence>MSRQGEIFTAIQLAFIGKWVPGYRQAKVGLQGDTVCMFLQRLVLAYLDSFPFQTEDADLDRHTPRERLTRSARRELQLCEDLHAALDRAEDDLEGFPIRPAKKVRRESSPRPRPRPRQAMRSSATRSIPPRPPNDMSRDIPDRSFVPSESSSPPPEPENAKYRVPETCGKAPVGPLAPFTFEDWLRHVDDNWGQRPRTWQEMRERNMADEVAAAQRTFPGAR</sequence>
<name>A0AA39QDY5_9AGAR</name>
<proteinExistence type="predicted"/>
<evidence type="ECO:0000256" key="1">
    <source>
        <dbReference type="SAM" id="MobiDB-lite"/>
    </source>
</evidence>
<evidence type="ECO:0000313" key="2">
    <source>
        <dbReference type="EMBL" id="KAK0501070.1"/>
    </source>
</evidence>
<dbReference type="AlphaFoldDB" id="A0AA39QDY5"/>
<feature type="region of interest" description="Disordered" evidence="1">
    <location>
        <begin position="93"/>
        <end position="166"/>
    </location>
</feature>
<gene>
    <name evidence="2" type="ORF">EDD18DRAFT_1348526</name>
</gene>
<dbReference type="Proteomes" id="UP001175228">
    <property type="component" value="Unassembled WGS sequence"/>
</dbReference>
<organism evidence="2 3">
    <name type="scientific">Armillaria luteobubalina</name>
    <dbReference type="NCBI Taxonomy" id="153913"/>
    <lineage>
        <taxon>Eukaryota</taxon>
        <taxon>Fungi</taxon>
        <taxon>Dikarya</taxon>
        <taxon>Basidiomycota</taxon>
        <taxon>Agaricomycotina</taxon>
        <taxon>Agaricomycetes</taxon>
        <taxon>Agaricomycetidae</taxon>
        <taxon>Agaricales</taxon>
        <taxon>Marasmiineae</taxon>
        <taxon>Physalacriaceae</taxon>
        <taxon>Armillaria</taxon>
    </lineage>
</organism>
<protein>
    <submittedName>
        <fullName evidence="2">Uncharacterized protein</fullName>
    </submittedName>
</protein>
<keyword evidence="3" id="KW-1185">Reference proteome</keyword>
<reference evidence="2" key="1">
    <citation type="submission" date="2023-06" db="EMBL/GenBank/DDBJ databases">
        <authorList>
            <consortium name="Lawrence Berkeley National Laboratory"/>
            <person name="Ahrendt S."/>
            <person name="Sahu N."/>
            <person name="Indic B."/>
            <person name="Wong-Bajracharya J."/>
            <person name="Merenyi Z."/>
            <person name="Ke H.-M."/>
            <person name="Monk M."/>
            <person name="Kocsube S."/>
            <person name="Drula E."/>
            <person name="Lipzen A."/>
            <person name="Balint B."/>
            <person name="Henrissat B."/>
            <person name="Andreopoulos B."/>
            <person name="Martin F.M."/>
            <person name="Harder C.B."/>
            <person name="Rigling D."/>
            <person name="Ford K.L."/>
            <person name="Foster G.D."/>
            <person name="Pangilinan J."/>
            <person name="Papanicolaou A."/>
            <person name="Barry K."/>
            <person name="LaButti K."/>
            <person name="Viragh M."/>
            <person name="Koriabine M."/>
            <person name="Yan M."/>
            <person name="Riley R."/>
            <person name="Champramary S."/>
            <person name="Plett K.L."/>
            <person name="Tsai I.J."/>
            <person name="Slot J."/>
            <person name="Sipos G."/>
            <person name="Plett J."/>
            <person name="Nagy L.G."/>
            <person name="Grigoriev I.V."/>
        </authorList>
    </citation>
    <scope>NUCLEOTIDE SEQUENCE</scope>
    <source>
        <strain evidence="2">HWK02</strain>
    </source>
</reference>
<dbReference type="EMBL" id="JAUEPU010000007">
    <property type="protein sequence ID" value="KAK0501070.1"/>
    <property type="molecule type" value="Genomic_DNA"/>
</dbReference>